<comment type="caution">
    <text evidence="1">The sequence shown here is derived from an EMBL/GenBank/DDBJ whole genome shotgun (WGS) entry which is preliminary data.</text>
</comment>
<accession>A0A8H7QFB4</accession>
<dbReference type="OrthoDB" id="37730at2759"/>
<dbReference type="InterPro" id="IPR053261">
    <property type="entry name" value="Polyketide-peptide_reg"/>
</dbReference>
<name>A0A8H7QFB4_9FUNG</name>
<gene>
    <name evidence="1" type="ORF">INT46_006365</name>
</gene>
<evidence type="ECO:0000313" key="2">
    <source>
        <dbReference type="Proteomes" id="UP000650833"/>
    </source>
</evidence>
<evidence type="ECO:0000313" key="1">
    <source>
        <dbReference type="EMBL" id="KAG2191029.1"/>
    </source>
</evidence>
<dbReference type="AlphaFoldDB" id="A0A8H7QFB4"/>
<proteinExistence type="predicted"/>
<dbReference type="CDD" id="cd19357">
    <property type="entry name" value="TenA_E_At3g16990-like"/>
    <property type="match status" value="1"/>
</dbReference>
<dbReference type="PANTHER" id="PTHR41813">
    <property type="entry name" value="REGULATOR PAB1642, PUTATIVE (AFU_ORTHOLOGUE AFUA_3G11955)-RELATED"/>
    <property type="match status" value="1"/>
</dbReference>
<evidence type="ECO:0008006" key="3">
    <source>
        <dbReference type="Google" id="ProtNLM"/>
    </source>
</evidence>
<dbReference type="Proteomes" id="UP000650833">
    <property type="component" value="Unassembled WGS sequence"/>
</dbReference>
<keyword evidence="2" id="KW-1185">Reference proteome</keyword>
<dbReference type="PANTHER" id="PTHR41813:SF2">
    <property type="entry name" value="REGULATOR PAB1642, PUTATIVE (AFU_ORTHOLOGUE AFUA_3G11955)-RELATED"/>
    <property type="match status" value="1"/>
</dbReference>
<reference evidence="1" key="1">
    <citation type="submission" date="2020-12" db="EMBL/GenBank/DDBJ databases">
        <title>Metabolic potential, ecology and presence of endohyphal bacteria is reflected in genomic diversity of Mucoromycotina.</title>
        <authorList>
            <person name="Muszewska A."/>
            <person name="Okrasinska A."/>
            <person name="Steczkiewicz K."/>
            <person name="Drgas O."/>
            <person name="Orlowska M."/>
            <person name="Perlinska-Lenart U."/>
            <person name="Aleksandrzak-Piekarczyk T."/>
            <person name="Szatraj K."/>
            <person name="Zielenkiewicz U."/>
            <person name="Pilsyk S."/>
            <person name="Malc E."/>
            <person name="Mieczkowski P."/>
            <person name="Kruszewska J.S."/>
            <person name="Biernat P."/>
            <person name="Pawlowska J."/>
        </authorList>
    </citation>
    <scope>NUCLEOTIDE SEQUENCE</scope>
    <source>
        <strain evidence="1">CBS 226.32</strain>
    </source>
</reference>
<organism evidence="1 2">
    <name type="scientific">Mucor plumbeus</name>
    <dbReference type="NCBI Taxonomy" id="97098"/>
    <lineage>
        <taxon>Eukaryota</taxon>
        <taxon>Fungi</taxon>
        <taxon>Fungi incertae sedis</taxon>
        <taxon>Mucoromycota</taxon>
        <taxon>Mucoromycotina</taxon>
        <taxon>Mucoromycetes</taxon>
        <taxon>Mucorales</taxon>
        <taxon>Mucorineae</taxon>
        <taxon>Mucoraceae</taxon>
        <taxon>Mucor</taxon>
    </lineage>
</organism>
<dbReference type="SUPFAM" id="SSF48613">
    <property type="entry name" value="Heme oxygenase-like"/>
    <property type="match status" value="1"/>
</dbReference>
<dbReference type="InterPro" id="IPR016084">
    <property type="entry name" value="Haem_Oase-like_multi-hlx"/>
</dbReference>
<sequence length="245" mass="28726">MKLTDHLLSLEKESFEKATQHKFLTQVGTLKVKPEHLKSWLIQDRFYTGGYIKMMGIMISRLPLYEDQRELGDNNPFYSVEKAQNIIRVLSFALSNVHRESQFFTDILNREPYCQCEQSLRQKAWTSKYIDFVRKVAQEGGYDLGESLVVLWAMEIIFFRAWNFAKSVNAELQEKNGKDSADVHVSTCHELMSNWTMEEFNEFVNDCEALVNELDTSDPRRLASFEKVYKDILALEVEFWDMAFN</sequence>
<dbReference type="Gene3D" id="1.20.910.10">
    <property type="entry name" value="Heme oxygenase-like"/>
    <property type="match status" value="1"/>
</dbReference>
<dbReference type="EMBL" id="JAEPRC010000876">
    <property type="protein sequence ID" value="KAG2191029.1"/>
    <property type="molecule type" value="Genomic_DNA"/>
</dbReference>
<protein>
    <recommendedName>
        <fullName evidence="3">Thiaminase-2/PQQC domain-containing protein</fullName>
    </recommendedName>
</protein>